<dbReference type="CDD" id="cd00531">
    <property type="entry name" value="NTF2_like"/>
    <property type="match status" value="1"/>
</dbReference>
<name>A0ABN2V7K6_9ACTN</name>
<dbReference type="RefSeq" id="WP_344670133.1">
    <property type="nucleotide sequence ID" value="NZ_BAAAQN010000056.1"/>
</dbReference>
<comment type="caution">
    <text evidence="2">The sequence shown here is derived from an EMBL/GenBank/DDBJ whole genome shotgun (WGS) entry which is preliminary data.</text>
</comment>
<dbReference type="Pfam" id="PF14534">
    <property type="entry name" value="DUF4440"/>
    <property type="match status" value="1"/>
</dbReference>
<gene>
    <name evidence="2" type="ORF">GCM10009839_71490</name>
</gene>
<dbReference type="InterPro" id="IPR032710">
    <property type="entry name" value="NTF2-like_dom_sf"/>
</dbReference>
<keyword evidence="3" id="KW-1185">Reference proteome</keyword>
<dbReference type="Gene3D" id="3.10.450.50">
    <property type="match status" value="1"/>
</dbReference>
<protein>
    <submittedName>
        <fullName evidence="2">SgcJ/EcaC family oxidoreductase</fullName>
    </submittedName>
</protein>
<dbReference type="EMBL" id="BAAAQN010000056">
    <property type="protein sequence ID" value="GAA2053380.1"/>
    <property type="molecule type" value="Genomic_DNA"/>
</dbReference>
<dbReference type="InterPro" id="IPR027843">
    <property type="entry name" value="DUF4440"/>
</dbReference>
<dbReference type="Proteomes" id="UP001500751">
    <property type="component" value="Unassembled WGS sequence"/>
</dbReference>
<evidence type="ECO:0000259" key="1">
    <source>
        <dbReference type="Pfam" id="PF14534"/>
    </source>
</evidence>
<dbReference type="InterPro" id="IPR011944">
    <property type="entry name" value="Steroid_delta5-4_isomerase"/>
</dbReference>
<evidence type="ECO:0000313" key="2">
    <source>
        <dbReference type="EMBL" id="GAA2053380.1"/>
    </source>
</evidence>
<organism evidence="2 3">
    <name type="scientific">Catenulispora yoronensis</name>
    <dbReference type="NCBI Taxonomy" id="450799"/>
    <lineage>
        <taxon>Bacteria</taxon>
        <taxon>Bacillati</taxon>
        <taxon>Actinomycetota</taxon>
        <taxon>Actinomycetes</taxon>
        <taxon>Catenulisporales</taxon>
        <taxon>Catenulisporaceae</taxon>
        <taxon>Catenulispora</taxon>
    </lineage>
</organism>
<dbReference type="SUPFAM" id="SSF54427">
    <property type="entry name" value="NTF2-like"/>
    <property type="match status" value="1"/>
</dbReference>
<accession>A0ABN2V7K6</accession>
<feature type="domain" description="DUF4440" evidence="1">
    <location>
        <begin position="23"/>
        <end position="128"/>
    </location>
</feature>
<sequence>MSRTNSIAPTPQDQAAVAAVPGRIIKAWADHDADAFAETFTEDGTMILPGLYREGREEIRSFMAAGFQGPFKGTRVTGAPIGVKFLTEDAALVVTAGGVLHPGDEKVSHERAIRASWLLVKRDGQWLLTAYQNSPANSAA</sequence>
<reference evidence="3" key="1">
    <citation type="journal article" date="2019" name="Int. J. Syst. Evol. Microbiol.">
        <title>The Global Catalogue of Microorganisms (GCM) 10K type strain sequencing project: providing services to taxonomists for standard genome sequencing and annotation.</title>
        <authorList>
            <consortium name="The Broad Institute Genomics Platform"/>
            <consortium name="The Broad Institute Genome Sequencing Center for Infectious Disease"/>
            <person name="Wu L."/>
            <person name="Ma J."/>
        </authorList>
    </citation>
    <scope>NUCLEOTIDE SEQUENCE [LARGE SCALE GENOMIC DNA]</scope>
    <source>
        <strain evidence="3">JCM 16014</strain>
    </source>
</reference>
<evidence type="ECO:0000313" key="3">
    <source>
        <dbReference type="Proteomes" id="UP001500751"/>
    </source>
</evidence>
<dbReference type="NCBIfam" id="TIGR02246">
    <property type="entry name" value="SgcJ/EcaC family oxidoreductase"/>
    <property type="match status" value="1"/>
</dbReference>
<proteinExistence type="predicted"/>